<reference evidence="1" key="1">
    <citation type="journal article" date="2007" name="PLoS ONE">
        <title>The first genome sequence of an elite grapevine cultivar (Pinot noir Vitis vinifera L.): coping with a highly heterozygous genome.</title>
        <authorList>
            <person name="Velasco R."/>
            <person name="Zharkikh A."/>
            <person name="Troggio M."/>
            <person name="Cartwright D.A."/>
            <person name="Cestaro A."/>
            <person name="Pruss D."/>
            <person name="Pindo M."/>
            <person name="FitzGerald L.M."/>
            <person name="Vezzulli S."/>
            <person name="Reid J."/>
            <person name="Malacarne G."/>
            <person name="Iliev D."/>
            <person name="Coppola G."/>
            <person name="Wardell B."/>
            <person name="Micheletti D."/>
            <person name="Macalma T."/>
            <person name="Facci M."/>
            <person name="Mitchell J.T."/>
            <person name="Perazzolli M."/>
            <person name="Eldredge G."/>
            <person name="Gatto P."/>
            <person name="Oyzerski R."/>
            <person name="Moretto M."/>
            <person name="Gutin N."/>
            <person name="Stefanini M."/>
            <person name="Chen Y."/>
            <person name="Segala C."/>
            <person name="Davenport C."/>
            <person name="Dematte L."/>
            <person name="Mraz A."/>
            <person name="Battilana J."/>
            <person name="Stormo K."/>
            <person name="Costa F."/>
            <person name="Tao Q."/>
            <person name="Si-Ammour A."/>
            <person name="Harkins T."/>
            <person name="Lackey A."/>
            <person name="Perbost C."/>
            <person name="Taillon B."/>
            <person name="Stella A."/>
            <person name="Solovyev V."/>
            <person name="Fawcett J.A."/>
            <person name="Sterck L."/>
            <person name="Vandepoele K."/>
            <person name="Grando S.M."/>
            <person name="Toppo S."/>
            <person name="Moser C."/>
            <person name="Lanchbury J."/>
            <person name="Bogden R."/>
            <person name="Skolnick M."/>
            <person name="Sgaramella V."/>
            <person name="Bhatnagar S.K."/>
            <person name="Fontana P."/>
            <person name="Gutin A."/>
            <person name="Van de Peer Y."/>
            <person name="Salamini F."/>
            <person name="Viola R."/>
        </authorList>
    </citation>
    <scope>NUCLEOTIDE SEQUENCE</scope>
</reference>
<proteinExistence type="predicted"/>
<protein>
    <submittedName>
        <fullName evidence="1">Uncharacterized protein</fullName>
    </submittedName>
</protein>
<dbReference type="EMBL" id="AM451458">
    <property type="protein sequence ID" value="CAN82994.1"/>
    <property type="molecule type" value="Genomic_DNA"/>
</dbReference>
<name>A5B9L9_VITVI</name>
<gene>
    <name evidence="1" type="ORF">VITISV_028581</name>
</gene>
<dbReference type="AlphaFoldDB" id="A5B9L9"/>
<accession>A5B9L9</accession>
<organism evidence="1">
    <name type="scientific">Vitis vinifera</name>
    <name type="common">Grape</name>
    <dbReference type="NCBI Taxonomy" id="29760"/>
    <lineage>
        <taxon>Eukaryota</taxon>
        <taxon>Viridiplantae</taxon>
        <taxon>Streptophyta</taxon>
        <taxon>Embryophyta</taxon>
        <taxon>Tracheophyta</taxon>
        <taxon>Spermatophyta</taxon>
        <taxon>Magnoliopsida</taxon>
        <taxon>eudicotyledons</taxon>
        <taxon>Gunneridae</taxon>
        <taxon>Pentapetalae</taxon>
        <taxon>rosids</taxon>
        <taxon>Vitales</taxon>
        <taxon>Vitaceae</taxon>
        <taxon>Viteae</taxon>
        <taxon>Vitis</taxon>
    </lineage>
</organism>
<sequence>MVKLMFDHPYWDKMAKVVLLYEPLCVVFRLVDSEVVPTMPFVYELMQVMKKILIHLHDREWMFQIIKVVFAGFCTEEKEMEMDLPKTHEPKTASPQTQQKVAASINIGGSGGVAPVNDDVSTAASAEQRHVIAVALATIAVAEG</sequence>
<evidence type="ECO:0000313" key="1">
    <source>
        <dbReference type="EMBL" id="CAN82994.1"/>
    </source>
</evidence>